<dbReference type="Pfam" id="PF01934">
    <property type="entry name" value="HepT-like"/>
    <property type="match status" value="1"/>
</dbReference>
<dbReference type="Proteomes" id="UP000027584">
    <property type="component" value="Unassembled WGS sequence"/>
</dbReference>
<keyword evidence="4" id="KW-0547">Nucleotide-binding</keyword>
<dbReference type="GO" id="GO:0000166">
    <property type="term" value="F:nucleotide binding"/>
    <property type="evidence" value="ECO:0007669"/>
    <property type="project" value="UniProtKB-KW"/>
</dbReference>
<keyword evidence="5" id="KW-0378">Hydrolase</keyword>
<dbReference type="PANTHER" id="PTHR34139:SF1">
    <property type="entry name" value="RNASE MJ1380-RELATED"/>
    <property type="match status" value="1"/>
</dbReference>
<dbReference type="AlphaFoldDB" id="A0A060RJL0"/>
<evidence type="ECO:0000256" key="3">
    <source>
        <dbReference type="ARBA" id="ARBA00022722"/>
    </source>
</evidence>
<evidence type="ECO:0000256" key="5">
    <source>
        <dbReference type="ARBA" id="ARBA00022801"/>
    </source>
</evidence>
<proteinExistence type="predicted"/>
<comment type="caution">
    <text evidence="6">The sequence shown here is derived from an EMBL/GenBank/DDBJ whole genome shotgun (WGS) entry which is preliminary data.</text>
</comment>
<reference evidence="6 7" key="2">
    <citation type="submission" date="2014-05" db="EMBL/GenBank/DDBJ databases">
        <title>Genome sequence of Streptococcus gallolyticus.</title>
        <authorList>
            <person name="Del Campo R."/>
        </authorList>
    </citation>
    <scope>NUCLEOTIDE SEQUENCE [LARGE SCALE GENOMIC DNA]</scope>
    <source>
        <strain evidence="6 7">LMG17956</strain>
    </source>
</reference>
<keyword evidence="1" id="KW-0597">Phosphoprotein</keyword>
<keyword evidence="2" id="KW-1277">Toxin-antitoxin system</keyword>
<dbReference type="InterPro" id="IPR051813">
    <property type="entry name" value="HepT_RNase_toxin"/>
</dbReference>
<organism evidence="6 7">
    <name type="scientific">Streptococcus gallolyticus</name>
    <dbReference type="NCBI Taxonomy" id="315405"/>
    <lineage>
        <taxon>Bacteria</taxon>
        <taxon>Bacillati</taxon>
        <taxon>Bacillota</taxon>
        <taxon>Bacilli</taxon>
        <taxon>Lactobacillales</taxon>
        <taxon>Streptococcaceae</taxon>
        <taxon>Streptococcus</taxon>
    </lineage>
</organism>
<dbReference type="EMBL" id="CCBC010000215">
    <property type="protein sequence ID" value="CDO19057.1"/>
    <property type="molecule type" value="Genomic_DNA"/>
</dbReference>
<sequence length="136" mass="16385">MKRIRYYYMRREQLELDYSYLRQMLSFAEEIENTLDKVKHYGIDLYDEMVVASLAMHIGQIGEQLDSRKLSSDLQERYADLLPWSEIKRFRDKAYHHYGGTDSYEIVQIALKDIPVLIENLQIIIRNVERELDKDY</sequence>
<evidence type="ECO:0000313" key="6">
    <source>
        <dbReference type="EMBL" id="CDO19057.1"/>
    </source>
</evidence>
<accession>A0A060RJL0</accession>
<evidence type="ECO:0008006" key="8">
    <source>
        <dbReference type="Google" id="ProtNLM"/>
    </source>
</evidence>
<name>A0A060RJL0_9STRE</name>
<dbReference type="GO" id="GO:0110001">
    <property type="term" value="C:toxin-antitoxin complex"/>
    <property type="evidence" value="ECO:0007669"/>
    <property type="project" value="InterPro"/>
</dbReference>
<protein>
    <recommendedName>
        <fullName evidence="8">Antitoxin</fullName>
    </recommendedName>
</protein>
<dbReference type="GO" id="GO:0016787">
    <property type="term" value="F:hydrolase activity"/>
    <property type="evidence" value="ECO:0007669"/>
    <property type="project" value="UniProtKB-KW"/>
</dbReference>
<gene>
    <name evidence="6" type="ORF">BN963_SGAL_02265</name>
</gene>
<dbReference type="GO" id="GO:0004540">
    <property type="term" value="F:RNA nuclease activity"/>
    <property type="evidence" value="ECO:0007669"/>
    <property type="project" value="InterPro"/>
</dbReference>
<dbReference type="PANTHER" id="PTHR34139">
    <property type="entry name" value="UPF0331 PROTEIN MJ0127"/>
    <property type="match status" value="1"/>
</dbReference>
<evidence type="ECO:0000313" key="7">
    <source>
        <dbReference type="Proteomes" id="UP000027584"/>
    </source>
</evidence>
<reference evidence="6 7" key="1">
    <citation type="submission" date="2014-02" db="EMBL/GenBank/DDBJ databases">
        <authorList>
            <person name="Manrique M."/>
        </authorList>
    </citation>
    <scope>NUCLEOTIDE SEQUENCE [LARGE SCALE GENOMIC DNA]</scope>
    <source>
        <strain evidence="6 7">LMG17956</strain>
    </source>
</reference>
<dbReference type="InterPro" id="IPR008201">
    <property type="entry name" value="HepT-like"/>
</dbReference>
<evidence type="ECO:0000256" key="1">
    <source>
        <dbReference type="ARBA" id="ARBA00022553"/>
    </source>
</evidence>
<evidence type="ECO:0000256" key="4">
    <source>
        <dbReference type="ARBA" id="ARBA00022741"/>
    </source>
</evidence>
<keyword evidence="3" id="KW-0540">Nuclease</keyword>
<evidence type="ECO:0000256" key="2">
    <source>
        <dbReference type="ARBA" id="ARBA00022649"/>
    </source>
</evidence>